<gene>
    <name evidence="1" type="ordered locus">SELR_20520</name>
</gene>
<dbReference type="PANTHER" id="PTHR34070">
    <property type="entry name" value="ARMADILLO-TYPE FOLD"/>
    <property type="match status" value="1"/>
</dbReference>
<dbReference type="Gene3D" id="1.25.10.90">
    <property type="match status" value="1"/>
</dbReference>
<evidence type="ECO:0008006" key="3">
    <source>
        <dbReference type="Google" id="ProtNLM"/>
    </source>
</evidence>
<evidence type="ECO:0000313" key="1">
    <source>
        <dbReference type="EMBL" id="BAL83760.1"/>
    </source>
</evidence>
<name>I0GSM3_SELRL</name>
<sequence>MDIQQELFQLQDKPYQEFSSKLIPTVLPEKIIGVRTPALRQLAKEIMTSGEAEVFLSSLPHKYHEENQLHAFMISLVKEYDQCMAYVNAFLPYVDNWATCDQMSPKVFKKHRPELWGQIKIWLQAQDTYTVRFAIGMLMTHFLDEDFDLSYLEMAAQIRSEEYYINMMIAWYFATALAKQYEAALPFIEDKRLAPWTHNKAIQKAIESRRVSLEHKTYLRKLKTKNF</sequence>
<accession>I0GSM3</accession>
<dbReference type="KEGG" id="sri:SELR_20520"/>
<dbReference type="eggNOG" id="COG4912">
    <property type="taxonomic scope" value="Bacteria"/>
</dbReference>
<dbReference type="InterPro" id="IPR016024">
    <property type="entry name" value="ARM-type_fold"/>
</dbReference>
<dbReference type="InterPro" id="IPR014825">
    <property type="entry name" value="DNA_alkylation"/>
</dbReference>
<dbReference type="RefSeq" id="WP_014425190.1">
    <property type="nucleotide sequence ID" value="NC_017068.1"/>
</dbReference>
<dbReference type="EMBL" id="AP012292">
    <property type="protein sequence ID" value="BAL83760.1"/>
    <property type="molecule type" value="Genomic_DNA"/>
</dbReference>
<organism evidence="1 2">
    <name type="scientific">Selenomonas ruminantium subsp. lactilytica (strain NBRC 103574 / TAM6421)</name>
    <dbReference type="NCBI Taxonomy" id="927704"/>
    <lineage>
        <taxon>Bacteria</taxon>
        <taxon>Bacillati</taxon>
        <taxon>Bacillota</taxon>
        <taxon>Negativicutes</taxon>
        <taxon>Selenomonadales</taxon>
        <taxon>Selenomonadaceae</taxon>
        <taxon>Selenomonas</taxon>
    </lineage>
</organism>
<protein>
    <recommendedName>
        <fullName evidence="3">3-methyladenine DNA glycosylase AlkD</fullName>
    </recommendedName>
</protein>
<dbReference type="PATRIC" id="fig|927704.6.peg.2126"/>
<dbReference type="CDD" id="cd06561">
    <property type="entry name" value="AlkD_like"/>
    <property type="match status" value="1"/>
</dbReference>
<dbReference type="OrthoDB" id="9784740at2"/>
<proteinExistence type="predicted"/>
<dbReference type="SUPFAM" id="SSF48371">
    <property type="entry name" value="ARM repeat"/>
    <property type="match status" value="1"/>
</dbReference>
<dbReference type="PANTHER" id="PTHR34070:SF1">
    <property type="entry name" value="DNA ALKYLATION REPAIR PROTEIN"/>
    <property type="match status" value="1"/>
</dbReference>
<reference evidence="1 2" key="1">
    <citation type="submission" date="2011-10" db="EMBL/GenBank/DDBJ databases">
        <title>Whole genome sequence of Selenomonas ruminantium subsp. lactilytica TAM6421.</title>
        <authorList>
            <person name="Oguchi A."/>
            <person name="Ankai A."/>
            <person name="Kaneko J."/>
            <person name="Yamada-Narita S."/>
            <person name="Fukui S."/>
            <person name="Takahashi M."/>
            <person name="Onodera T."/>
            <person name="Kojima S."/>
            <person name="Fushimi T."/>
            <person name="Abe N."/>
            <person name="Kamio Y."/>
            <person name="Yamazaki S."/>
            <person name="Fujita N."/>
        </authorList>
    </citation>
    <scope>NUCLEOTIDE SEQUENCE [LARGE SCALE GENOMIC DNA]</scope>
    <source>
        <strain evidence="2">NBRC 103574 / TAM6421</strain>
    </source>
</reference>
<dbReference type="Pfam" id="PF08713">
    <property type="entry name" value="DNA_alkylation"/>
    <property type="match status" value="1"/>
</dbReference>
<dbReference type="Proteomes" id="UP000007887">
    <property type="component" value="Chromosome"/>
</dbReference>
<evidence type="ECO:0000313" key="2">
    <source>
        <dbReference type="Proteomes" id="UP000007887"/>
    </source>
</evidence>
<dbReference type="AlphaFoldDB" id="I0GSM3"/>
<dbReference type="HOGENOM" id="CLU_095329_0_0_9"/>